<dbReference type="KEGG" id="shx:MS3_00004115"/>
<comment type="caution">
    <text evidence="2">The sequence shown here is derived from an EMBL/GenBank/DDBJ whole genome shotgun (WGS) entry which is preliminary data.</text>
</comment>
<organism evidence="2 3">
    <name type="scientific">Schistosoma haematobium</name>
    <name type="common">Blood fluke</name>
    <dbReference type="NCBI Taxonomy" id="6185"/>
    <lineage>
        <taxon>Eukaryota</taxon>
        <taxon>Metazoa</taxon>
        <taxon>Spiralia</taxon>
        <taxon>Lophotrochozoa</taxon>
        <taxon>Platyhelminthes</taxon>
        <taxon>Trematoda</taxon>
        <taxon>Digenea</taxon>
        <taxon>Strigeidida</taxon>
        <taxon>Schistosomatoidea</taxon>
        <taxon>Schistosomatidae</taxon>
        <taxon>Schistosoma</taxon>
    </lineage>
</organism>
<reference evidence="2" key="2">
    <citation type="journal article" date="2019" name="Gigascience">
        <title>High-quality Schistosoma haematobium genome achieved by single-molecule and long-range sequencing.</title>
        <authorList>
            <person name="Stroehlein A.J."/>
            <person name="Korhonen P.K."/>
            <person name="Chong T.M."/>
            <person name="Lim Y.L."/>
            <person name="Chan K.G."/>
            <person name="Webster B."/>
            <person name="Rollinson D."/>
            <person name="Brindley P.J."/>
            <person name="Gasser R.B."/>
            <person name="Young N.D."/>
        </authorList>
    </citation>
    <scope>NUCLEOTIDE SEQUENCE</scope>
</reference>
<reference evidence="2" key="4">
    <citation type="journal article" date="2022" name="PLoS Pathog.">
        <title>Chromosome-level genome of Schistosoma haematobium underpins genome-wide explorations of molecular variation.</title>
        <authorList>
            <person name="Stroehlein A.J."/>
            <person name="Korhonen P.K."/>
            <person name="Lee V.V."/>
            <person name="Ralph S.A."/>
            <person name="Mentink-Kane M."/>
            <person name="You H."/>
            <person name="McManus D.P."/>
            <person name="Tchuente L.T."/>
            <person name="Stothard J.R."/>
            <person name="Kaur P."/>
            <person name="Dudchenko O."/>
            <person name="Aiden E.L."/>
            <person name="Yang B."/>
            <person name="Yang H."/>
            <person name="Emery A.M."/>
            <person name="Webster B.L."/>
            <person name="Brindley P.J."/>
            <person name="Rollinson D."/>
            <person name="Chang B.C.H."/>
            <person name="Gasser R.B."/>
            <person name="Young N.D."/>
        </authorList>
    </citation>
    <scope>NUCLEOTIDE SEQUENCE</scope>
</reference>
<gene>
    <name evidence="2" type="ORF">MS3_00004115</name>
</gene>
<reference evidence="2" key="3">
    <citation type="submission" date="2021-06" db="EMBL/GenBank/DDBJ databases">
        <title>Chromosome-level genome assembly for S. haematobium.</title>
        <authorList>
            <person name="Stroehlein A.J."/>
        </authorList>
    </citation>
    <scope>NUCLEOTIDE SEQUENCE</scope>
</reference>
<dbReference type="AlphaFoldDB" id="A0A922S3M7"/>
<feature type="compositionally biased region" description="Acidic residues" evidence="1">
    <location>
        <begin position="83"/>
        <end position="96"/>
    </location>
</feature>
<dbReference type="PANTHER" id="PTHR21520:SF2">
    <property type="entry name" value="GLUTAMATE-RICH PROTEIN 2"/>
    <property type="match status" value="1"/>
</dbReference>
<evidence type="ECO:0000313" key="3">
    <source>
        <dbReference type="Proteomes" id="UP000471633"/>
    </source>
</evidence>
<dbReference type="InterPro" id="IPR026703">
    <property type="entry name" value="ERICH2"/>
</dbReference>
<protein>
    <submittedName>
        <fullName evidence="2">Uncharacterized protein</fullName>
    </submittedName>
</protein>
<dbReference type="RefSeq" id="XP_012800249.3">
    <property type="nucleotide sequence ID" value="XM_012944795.3"/>
</dbReference>
<evidence type="ECO:0000313" key="2">
    <source>
        <dbReference type="EMBL" id="KAH9592054.1"/>
    </source>
</evidence>
<proteinExistence type="predicted"/>
<evidence type="ECO:0000256" key="1">
    <source>
        <dbReference type="SAM" id="MobiDB-lite"/>
    </source>
</evidence>
<reference evidence="2" key="1">
    <citation type="journal article" date="2012" name="Nat. Genet.">
        <title>Whole-genome sequence of Schistosoma haematobium.</title>
        <authorList>
            <person name="Young N.D."/>
            <person name="Jex A.R."/>
            <person name="Li B."/>
            <person name="Liu S."/>
            <person name="Yang L."/>
            <person name="Xiong Z."/>
            <person name="Li Y."/>
            <person name="Cantacessi C."/>
            <person name="Hall R.S."/>
            <person name="Xu X."/>
            <person name="Chen F."/>
            <person name="Wu X."/>
            <person name="Zerlotini A."/>
            <person name="Oliveira G."/>
            <person name="Hofmann A."/>
            <person name="Zhang G."/>
            <person name="Fang X."/>
            <person name="Kang Y."/>
            <person name="Campbell B.E."/>
            <person name="Loukas A."/>
            <person name="Ranganathan S."/>
            <person name="Rollinson D."/>
            <person name="Rinaldi G."/>
            <person name="Brindley P.J."/>
            <person name="Yang H."/>
            <person name="Wang J."/>
            <person name="Wang J."/>
            <person name="Gasser R.B."/>
        </authorList>
    </citation>
    <scope>NUCLEOTIDE SEQUENCE</scope>
</reference>
<keyword evidence="3" id="KW-1185">Reference proteome</keyword>
<dbReference type="EMBL" id="AMPZ03000002">
    <property type="protein sequence ID" value="KAH9592054.1"/>
    <property type="molecule type" value="Genomic_DNA"/>
</dbReference>
<dbReference type="GeneID" id="24596170"/>
<dbReference type="PANTHER" id="PTHR21520">
    <property type="entry name" value="GLUTAMATE-RICH PROTEIN 2"/>
    <property type="match status" value="1"/>
</dbReference>
<dbReference type="CTD" id="24596170"/>
<accession>A0A922S3M7</accession>
<dbReference type="Proteomes" id="UP000471633">
    <property type="component" value="Unassembled WGS sequence"/>
</dbReference>
<sequence length="151" mass="17177">MSKTPTMKHFNGFNANETTEVSNLELFLEFSNCVISKDFRQAINLAKQILQSEPNNSQIHDFLPLLNEADYMKNAGVFHSLTDDSDTESEEDDDDDSHLNTSTDTDSSDDFDYTSSDSDSCRDVLFHGIHHPKSLSVWPLEKCFMLFVIIE</sequence>
<name>A0A922S3M7_SCHHA</name>
<feature type="region of interest" description="Disordered" evidence="1">
    <location>
        <begin position="80"/>
        <end position="112"/>
    </location>
</feature>